<dbReference type="Proteomes" id="UP000319908">
    <property type="component" value="Unassembled WGS sequence"/>
</dbReference>
<evidence type="ECO:0000313" key="3">
    <source>
        <dbReference type="Proteomes" id="UP000319908"/>
    </source>
</evidence>
<reference evidence="2 3" key="1">
    <citation type="journal article" date="2020" name="Antonie Van Leeuwenhoek">
        <title>Rhodopirellula heiligendammensis sp. nov., Rhodopirellula pilleata sp. nov., and Rhodopirellula solitaria sp. nov. isolated from natural or artificial marine surfaces in Northern Germany and California, USA, and emended description of the genus Rhodopirellula.</title>
        <authorList>
            <person name="Kallscheuer N."/>
            <person name="Wiegand S."/>
            <person name="Jogler M."/>
            <person name="Boedeker C."/>
            <person name="Peeters S.H."/>
            <person name="Rast P."/>
            <person name="Heuer A."/>
            <person name="Jetten M.S.M."/>
            <person name="Rohde M."/>
            <person name="Jogler C."/>
        </authorList>
    </citation>
    <scope>NUCLEOTIDE SEQUENCE [LARGE SCALE GENOMIC DNA]</scope>
    <source>
        <strain evidence="2 3">Poly21</strain>
    </source>
</reference>
<feature type="compositionally biased region" description="Low complexity" evidence="1">
    <location>
        <begin position="77"/>
        <end position="86"/>
    </location>
</feature>
<proteinExistence type="predicted"/>
<evidence type="ECO:0008006" key="4">
    <source>
        <dbReference type="Google" id="ProtNLM"/>
    </source>
</evidence>
<comment type="caution">
    <text evidence="2">The sequence shown here is derived from an EMBL/GenBank/DDBJ whole genome shotgun (WGS) entry which is preliminary data.</text>
</comment>
<organism evidence="2 3">
    <name type="scientific">Allorhodopirellula heiligendammensis</name>
    <dbReference type="NCBI Taxonomy" id="2714739"/>
    <lineage>
        <taxon>Bacteria</taxon>
        <taxon>Pseudomonadati</taxon>
        <taxon>Planctomycetota</taxon>
        <taxon>Planctomycetia</taxon>
        <taxon>Pirellulales</taxon>
        <taxon>Pirellulaceae</taxon>
        <taxon>Allorhodopirellula</taxon>
    </lineage>
</organism>
<protein>
    <recommendedName>
        <fullName evidence="4">DUF481 domain-containing protein</fullName>
    </recommendedName>
</protein>
<dbReference type="InterPro" id="IPR007433">
    <property type="entry name" value="DUF481"/>
</dbReference>
<accession>A0A5C6C7V2</accession>
<evidence type="ECO:0000256" key="1">
    <source>
        <dbReference type="SAM" id="MobiDB-lite"/>
    </source>
</evidence>
<feature type="compositionally biased region" description="Polar residues" evidence="1">
    <location>
        <begin position="45"/>
        <end position="68"/>
    </location>
</feature>
<sequence length="398" mass="44410">MPSHDSHRRARRTHFPRLPLVCLLWMFSVGAPLWAQQSLPAPILSSPQTSSVPGWQSGKSNWNGSSYETLPPPPAVTPTSPSPTLAQPELPARWNENFGLSEAPVHASVIEELPLEDAVGVPSEIELTDPSGVSAGEDADREPESFSDLPIGAALAEAADLEEPPLEEEIVQWYEIPWRWISKGWTSHAELGLNGSSGNAVTSAIQTGLEMNRKTDIYTLGIDFNYRQASNQKRNTENNARLNIDYDRLLGKSKWTSFGKIGFEYDKFKAFDLRLNMNAGFGYYWLRNDKVNLITRTGLGASREFGAPMDEWTPEAVLGLSYDHQLSERQKVIGKLDYFPSLRKAGDFRVVTDLAWETLIDTAENLSLRLSVTDRYDSTPQGALPNDVYYAALLLYKF</sequence>
<dbReference type="EMBL" id="SJPU01000001">
    <property type="protein sequence ID" value="TWU19394.1"/>
    <property type="molecule type" value="Genomic_DNA"/>
</dbReference>
<feature type="region of interest" description="Disordered" evidence="1">
    <location>
        <begin position="126"/>
        <end position="146"/>
    </location>
</feature>
<dbReference type="AlphaFoldDB" id="A0A5C6C7V2"/>
<name>A0A5C6C7V2_9BACT</name>
<gene>
    <name evidence="2" type="ORF">Poly21_15670</name>
</gene>
<evidence type="ECO:0000313" key="2">
    <source>
        <dbReference type="EMBL" id="TWU19394.1"/>
    </source>
</evidence>
<dbReference type="Pfam" id="PF04338">
    <property type="entry name" value="DUF481"/>
    <property type="match status" value="1"/>
</dbReference>
<feature type="region of interest" description="Disordered" evidence="1">
    <location>
        <begin position="45"/>
        <end position="89"/>
    </location>
</feature>
<keyword evidence="3" id="KW-1185">Reference proteome</keyword>